<feature type="domain" description="D-alanyl-D-alanine carboxypeptidase-like core" evidence="2">
    <location>
        <begin position="127"/>
        <end position="256"/>
    </location>
</feature>
<reference evidence="3" key="2">
    <citation type="submission" date="2021-04" db="EMBL/GenBank/DDBJ databases">
        <authorList>
            <person name="Gilroy R."/>
        </authorList>
    </citation>
    <scope>NUCLEOTIDE SEQUENCE</scope>
    <source>
        <strain evidence="3">B5-657</strain>
    </source>
</reference>
<keyword evidence="1" id="KW-0472">Membrane</keyword>
<dbReference type="InterPro" id="IPR003709">
    <property type="entry name" value="VanY-like_core_dom"/>
</dbReference>
<dbReference type="Proteomes" id="UP000824229">
    <property type="component" value="Unassembled WGS sequence"/>
</dbReference>
<dbReference type="GO" id="GO:0008233">
    <property type="term" value="F:peptidase activity"/>
    <property type="evidence" value="ECO:0007669"/>
    <property type="project" value="InterPro"/>
</dbReference>
<dbReference type="PANTHER" id="PTHR34385:SF1">
    <property type="entry name" value="PEPTIDOGLYCAN L-ALANYL-D-GLUTAMATE ENDOPEPTIDASE CWLK"/>
    <property type="match status" value="1"/>
</dbReference>
<name>A0A9E2NKR2_9FIRM</name>
<dbReference type="SUPFAM" id="SSF55166">
    <property type="entry name" value="Hedgehog/DD-peptidase"/>
    <property type="match status" value="1"/>
</dbReference>
<dbReference type="GO" id="GO:0006508">
    <property type="term" value="P:proteolysis"/>
    <property type="evidence" value="ECO:0007669"/>
    <property type="project" value="InterPro"/>
</dbReference>
<evidence type="ECO:0000256" key="1">
    <source>
        <dbReference type="SAM" id="Phobius"/>
    </source>
</evidence>
<dbReference type="CDD" id="cd14852">
    <property type="entry name" value="LD-carboxypeptidase"/>
    <property type="match status" value="1"/>
</dbReference>
<dbReference type="Gene3D" id="3.30.1380.10">
    <property type="match status" value="1"/>
</dbReference>
<accession>A0A9E2NKR2</accession>
<reference evidence="3" key="1">
    <citation type="journal article" date="2021" name="PeerJ">
        <title>Extensive microbial diversity within the chicken gut microbiome revealed by metagenomics and culture.</title>
        <authorList>
            <person name="Gilroy R."/>
            <person name="Ravi A."/>
            <person name="Getino M."/>
            <person name="Pursley I."/>
            <person name="Horton D.L."/>
            <person name="Alikhan N.F."/>
            <person name="Baker D."/>
            <person name="Gharbi K."/>
            <person name="Hall N."/>
            <person name="Watson M."/>
            <person name="Adriaenssens E.M."/>
            <person name="Foster-Nyarko E."/>
            <person name="Jarju S."/>
            <person name="Secka A."/>
            <person name="Antonio M."/>
            <person name="Oren A."/>
            <person name="Chaudhuri R.R."/>
            <person name="La Ragione R."/>
            <person name="Hildebrand F."/>
            <person name="Pallen M.J."/>
        </authorList>
    </citation>
    <scope>NUCLEOTIDE SEQUENCE</scope>
    <source>
        <strain evidence="3">B5-657</strain>
    </source>
</reference>
<organism evidence="3 4">
    <name type="scientific">Candidatus Cellulosilyticum pullistercoris</name>
    <dbReference type="NCBI Taxonomy" id="2838521"/>
    <lineage>
        <taxon>Bacteria</taxon>
        <taxon>Bacillati</taxon>
        <taxon>Bacillota</taxon>
        <taxon>Clostridia</taxon>
        <taxon>Lachnospirales</taxon>
        <taxon>Cellulosilyticaceae</taxon>
        <taxon>Cellulosilyticum</taxon>
    </lineage>
</organism>
<keyword evidence="1" id="KW-1133">Transmembrane helix</keyword>
<dbReference type="InterPro" id="IPR052179">
    <property type="entry name" value="DD-CPase-like"/>
</dbReference>
<protein>
    <submittedName>
        <fullName evidence="3">M15 family metallopeptidase</fullName>
    </submittedName>
</protein>
<sequence length="335" mass="38194">MKQNTIERARRRQKRMLQEVIILIAGLLSLSIVVKGVIGFVKNHNEEVQVLSKVNEKKDKSHLDYSESNSAIVPNEGTVAVTKEDLSRGNLILVNSENPIRAYDESNLVSIAENNEGAYQIKDKSLFLNKEAMNALNEMLKDFKKVKGNNEVIIISAYRDFYAQEKIHYETMIKQGVEHANSYVAKPDHSEHHTGLAVDLGIYHEDGTSSEYDGTGIYSWINENCYKYGFILRYPGEKKDKTGISEEPWHFRYVGKIHATIMHELNLCLEEYIVYLKNYSYYVNPGQGIIEESKNYSIYYIPAEGDITYIPVPESKPYTISGNNKDGFIVTVLIS</sequence>
<dbReference type="Pfam" id="PF02557">
    <property type="entry name" value="VanY"/>
    <property type="match status" value="1"/>
</dbReference>
<dbReference type="AlphaFoldDB" id="A0A9E2NKR2"/>
<feature type="transmembrane region" description="Helical" evidence="1">
    <location>
        <begin position="20"/>
        <end position="41"/>
    </location>
</feature>
<proteinExistence type="predicted"/>
<dbReference type="InterPro" id="IPR058193">
    <property type="entry name" value="VanY/YodJ_core_dom"/>
</dbReference>
<evidence type="ECO:0000313" key="3">
    <source>
        <dbReference type="EMBL" id="MBU3804080.1"/>
    </source>
</evidence>
<dbReference type="InterPro" id="IPR009045">
    <property type="entry name" value="Zn_M74/Hedgehog-like"/>
</dbReference>
<dbReference type="Gene3D" id="3.30.200.180">
    <property type="match status" value="1"/>
</dbReference>
<keyword evidence="1" id="KW-0812">Transmembrane</keyword>
<evidence type="ECO:0000259" key="2">
    <source>
        <dbReference type="Pfam" id="PF02557"/>
    </source>
</evidence>
<comment type="caution">
    <text evidence="3">The sequence shown here is derived from an EMBL/GenBank/DDBJ whole genome shotgun (WGS) entry which is preliminary data.</text>
</comment>
<evidence type="ECO:0000313" key="4">
    <source>
        <dbReference type="Proteomes" id="UP000824229"/>
    </source>
</evidence>
<dbReference type="EMBL" id="JAHLFQ010000108">
    <property type="protein sequence ID" value="MBU3804080.1"/>
    <property type="molecule type" value="Genomic_DNA"/>
</dbReference>
<gene>
    <name evidence="3" type="ORF">H9872_04905</name>
</gene>
<dbReference type="PANTHER" id="PTHR34385">
    <property type="entry name" value="D-ALANYL-D-ALANINE CARBOXYPEPTIDASE"/>
    <property type="match status" value="1"/>
</dbReference>